<dbReference type="Gene3D" id="3.40.50.720">
    <property type="entry name" value="NAD(P)-binding Rossmann-like Domain"/>
    <property type="match status" value="2"/>
</dbReference>
<reference evidence="4" key="1">
    <citation type="submission" date="2020-04" db="EMBL/GenBank/DDBJ databases">
        <title>Genome Assembly and Annotation of Botryosphaeria dothidea sdau 11-99, a Latent Pathogen of Apple Fruit Ring Rot in China.</title>
        <authorList>
            <person name="Yu C."/>
            <person name="Diao Y."/>
            <person name="Lu Q."/>
            <person name="Zhao J."/>
            <person name="Cui S."/>
            <person name="Peng C."/>
            <person name="He B."/>
            <person name="Liu H."/>
        </authorList>
    </citation>
    <scope>NUCLEOTIDE SEQUENCE [LARGE SCALE GENOMIC DNA]</scope>
    <source>
        <strain evidence="4">Sdau11-99</strain>
    </source>
</reference>
<dbReference type="InterPro" id="IPR013968">
    <property type="entry name" value="PKS_KR"/>
</dbReference>
<dbReference type="Pfam" id="PF08659">
    <property type="entry name" value="KR"/>
    <property type="match status" value="1"/>
</dbReference>
<dbReference type="OrthoDB" id="329835at2759"/>
<dbReference type="Proteomes" id="UP000572817">
    <property type="component" value="Unassembled WGS sequence"/>
</dbReference>
<dbReference type="InterPro" id="IPR036736">
    <property type="entry name" value="ACP-like_sf"/>
</dbReference>
<dbReference type="InterPro" id="IPR057326">
    <property type="entry name" value="KR_dom"/>
</dbReference>
<dbReference type="SUPFAM" id="SSF47336">
    <property type="entry name" value="ACP-like"/>
    <property type="match status" value="1"/>
</dbReference>
<dbReference type="PANTHER" id="PTHR43775">
    <property type="entry name" value="FATTY ACID SYNTHASE"/>
    <property type="match status" value="1"/>
</dbReference>
<dbReference type="SMART" id="SM00823">
    <property type="entry name" value="PKS_PP"/>
    <property type="match status" value="1"/>
</dbReference>
<evidence type="ECO:0000313" key="5">
    <source>
        <dbReference type="Proteomes" id="UP000572817"/>
    </source>
</evidence>
<dbReference type="Gene3D" id="3.90.180.10">
    <property type="entry name" value="Medium-chain alcohol dehydrogenases, catalytic domain"/>
    <property type="match status" value="1"/>
</dbReference>
<protein>
    <submittedName>
        <fullName evidence="4">Beta-ketoacyl synthase</fullName>
    </submittedName>
</protein>
<evidence type="ECO:0000256" key="1">
    <source>
        <dbReference type="ARBA" id="ARBA00022450"/>
    </source>
</evidence>
<dbReference type="Pfam" id="PF13602">
    <property type="entry name" value="ADH_zinc_N_2"/>
    <property type="match status" value="1"/>
</dbReference>
<dbReference type="InterPro" id="IPR006162">
    <property type="entry name" value="Ppantetheine_attach_site"/>
</dbReference>
<keyword evidence="1" id="KW-0596">Phosphopantetheine</keyword>
<gene>
    <name evidence="4" type="ORF">GTA08_BOTSDO09492</name>
</gene>
<sequence length="485" mass="52957">MVELGKKDMLDRNSLPMEMFGRNASYRCFDIAHRHVSDRVISRLLKQLMPLVEQNIVTPIRPIKTFSFDDIPGAFRYMRGANHMGKIVITHGSSDDTKVSVRLAPRSLSLRNDVSYLLVGGLKGVCGSLAVQLTGRGAKHLIPLARSGYDDEMSQAAIESIRAEDCEVQLMVGDVSNIQDVRRVFQEAKYPVAGVIQGAMVLRDKIFTSMTIDEYHQAITCKLAGTWNLHQVALEENLDLDFFSMLSSISGVVGQRGQANYAAANAFLDAFAACRRTQLGLRATAIDLGAVEEVGYISRDSELLQIFDPTTWSPINEALFLRIVEQSIMQQVDVSYPSTDPQLVTGIAVPLGRESSLLNDARFTGLCSNDDDADAASSSDAQDRALATFLLLVRSGASDPAAVLDAAVALINEQFQRILRLPEPMEPAKPLSSYGLDSLAAVELRNWIRKELAADLSTLDITGANSLIAMCEKVIAKMPTTPSTA</sequence>
<dbReference type="GO" id="GO:0004312">
    <property type="term" value="F:fatty acid synthase activity"/>
    <property type="evidence" value="ECO:0007669"/>
    <property type="project" value="TreeGrafter"/>
</dbReference>
<evidence type="ECO:0000259" key="3">
    <source>
        <dbReference type="PROSITE" id="PS50075"/>
    </source>
</evidence>
<dbReference type="Pfam" id="PF00550">
    <property type="entry name" value="PP-binding"/>
    <property type="match status" value="1"/>
</dbReference>
<dbReference type="SMART" id="SM00822">
    <property type="entry name" value="PKS_KR"/>
    <property type="match status" value="1"/>
</dbReference>
<dbReference type="GO" id="GO:0044550">
    <property type="term" value="P:secondary metabolite biosynthetic process"/>
    <property type="evidence" value="ECO:0007669"/>
    <property type="project" value="TreeGrafter"/>
</dbReference>
<dbReference type="InterPro" id="IPR036291">
    <property type="entry name" value="NAD(P)-bd_dom_sf"/>
</dbReference>
<dbReference type="PROSITE" id="PS00012">
    <property type="entry name" value="PHOSPHOPANTETHEINE"/>
    <property type="match status" value="1"/>
</dbReference>
<comment type="caution">
    <text evidence="4">The sequence shown here is derived from an EMBL/GenBank/DDBJ whole genome shotgun (WGS) entry which is preliminary data.</text>
</comment>
<proteinExistence type="predicted"/>
<organism evidence="4 5">
    <name type="scientific">Botryosphaeria dothidea</name>
    <dbReference type="NCBI Taxonomy" id="55169"/>
    <lineage>
        <taxon>Eukaryota</taxon>
        <taxon>Fungi</taxon>
        <taxon>Dikarya</taxon>
        <taxon>Ascomycota</taxon>
        <taxon>Pezizomycotina</taxon>
        <taxon>Dothideomycetes</taxon>
        <taxon>Dothideomycetes incertae sedis</taxon>
        <taxon>Botryosphaeriales</taxon>
        <taxon>Botryosphaeriaceae</taxon>
        <taxon>Botryosphaeria</taxon>
    </lineage>
</organism>
<name>A0A8H4IKE0_9PEZI</name>
<dbReference type="InterPro" id="IPR020806">
    <property type="entry name" value="PKS_PP-bd"/>
</dbReference>
<dbReference type="GO" id="GO:0006633">
    <property type="term" value="P:fatty acid biosynthetic process"/>
    <property type="evidence" value="ECO:0007669"/>
    <property type="project" value="TreeGrafter"/>
</dbReference>
<dbReference type="PANTHER" id="PTHR43775:SF18">
    <property type="entry name" value="ENZYME, PUTATIVE (JCVI)-RELATED"/>
    <property type="match status" value="1"/>
</dbReference>
<keyword evidence="5" id="KW-1185">Reference proteome</keyword>
<evidence type="ECO:0000313" key="4">
    <source>
        <dbReference type="EMBL" id="KAF4302807.1"/>
    </source>
</evidence>
<dbReference type="InterPro" id="IPR009081">
    <property type="entry name" value="PP-bd_ACP"/>
</dbReference>
<dbReference type="PROSITE" id="PS50075">
    <property type="entry name" value="CARRIER"/>
    <property type="match status" value="1"/>
</dbReference>
<dbReference type="SUPFAM" id="SSF51735">
    <property type="entry name" value="NAD(P)-binding Rossmann-fold domains"/>
    <property type="match status" value="1"/>
</dbReference>
<dbReference type="Gene3D" id="1.10.1200.10">
    <property type="entry name" value="ACP-like"/>
    <property type="match status" value="1"/>
</dbReference>
<evidence type="ECO:0000256" key="2">
    <source>
        <dbReference type="ARBA" id="ARBA00022553"/>
    </source>
</evidence>
<dbReference type="GO" id="GO:0031177">
    <property type="term" value="F:phosphopantetheine binding"/>
    <property type="evidence" value="ECO:0007669"/>
    <property type="project" value="InterPro"/>
</dbReference>
<accession>A0A8H4IKE0</accession>
<feature type="domain" description="Carrier" evidence="3">
    <location>
        <begin position="402"/>
        <end position="478"/>
    </location>
</feature>
<dbReference type="InterPro" id="IPR050091">
    <property type="entry name" value="PKS_NRPS_Biosynth_Enz"/>
</dbReference>
<dbReference type="AlphaFoldDB" id="A0A8H4IKE0"/>
<dbReference type="EMBL" id="WWBZ02000062">
    <property type="protein sequence ID" value="KAF4302807.1"/>
    <property type="molecule type" value="Genomic_DNA"/>
</dbReference>
<keyword evidence="2" id="KW-0597">Phosphoprotein</keyword>